<name>A0ABV0T2P5_9TELE</name>
<gene>
    <name evidence="2" type="ORF">ILYODFUR_034815</name>
</gene>
<evidence type="ECO:0000313" key="3">
    <source>
        <dbReference type="Proteomes" id="UP001482620"/>
    </source>
</evidence>
<sequence length="70" mass="7842">MPTTYSTLLGLLAGCWVVKYSCTVASSLFLSWCMCDFSLSHGSVCHHCHLGQAPDYLFHQSHVSLCCFYF</sequence>
<dbReference type="EMBL" id="JAHRIQ010017986">
    <property type="protein sequence ID" value="MEQ2227148.1"/>
    <property type="molecule type" value="Genomic_DNA"/>
</dbReference>
<keyword evidence="1" id="KW-0732">Signal</keyword>
<comment type="caution">
    <text evidence="2">The sequence shown here is derived from an EMBL/GenBank/DDBJ whole genome shotgun (WGS) entry which is preliminary data.</text>
</comment>
<evidence type="ECO:0008006" key="4">
    <source>
        <dbReference type="Google" id="ProtNLM"/>
    </source>
</evidence>
<feature type="chain" id="PRO_5046592573" description="Secreted protein" evidence="1">
    <location>
        <begin position="24"/>
        <end position="70"/>
    </location>
</feature>
<evidence type="ECO:0000256" key="1">
    <source>
        <dbReference type="SAM" id="SignalP"/>
    </source>
</evidence>
<reference evidence="2 3" key="1">
    <citation type="submission" date="2021-06" db="EMBL/GenBank/DDBJ databases">
        <authorList>
            <person name="Palmer J.M."/>
        </authorList>
    </citation>
    <scope>NUCLEOTIDE SEQUENCE [LARGE SCALE GENOMIC DNA]</scope>
    <source>
        <strain evidence="3">if_2019</strain>
        <tissue evidence="2">Muscle</tissue>
    </source>
</reference>
<dbReference type="Proteomes" id="UP001482620">
    <property type="component" value="Unassembled WGS sequence"/>
</dbReference>
<protein>
    <recommendedName>
        <fullName evidence="4">Secreted protein</fullName>
    </recommendedName>
</protein>
<organism evidence="2 3">
    <name type="scientific">Ilyodon furcidens</name>
    <name type="common">goldbreast splitfin</name>
    <dbReference type="NCBI Taxonomy" id="33524"/>
    <lineage>
        <taxon>Eukaryota</taxon>
        <taxon>Metazoa</taxon>
        <taxon>Chordata</taxon>
        <taxon>Craniata</taxon>
        <taxon>Vertebrata</taxon>
        <taxon>Euteleostomi</taxon>
        <taxon>Actinopterygii</taxon>
        <taxon>Neopterygii</taxon>
        <taxon>Teleostei</taxon>
        <taxon>Neoteleostei</taxon>
        <taxon>Acanthomorphata</taxon>
        <taxon>Ovalentaria</taxon>
        <taxon>Atherinomorphae</taxon>
        <taxon>Cyprinodontiformes</taxon>
        <taxon>Goodeidae</taxon>
        <taxon>Ilyodon</taxon>
    </lineage>
</organism>
<proteinExistence type="predicted"/>
<accession>A0ABV0T2P5</accession>
<keyword evidence="3" id="KW-1185">Reference proteome</keyword>
<evidence type="ECO:0000313" key="2">
    <source>
        <dbReference type="EMBL" id="MEQ2227148.1"/>
    </source>
</evidence>
<feature type="signal peptide" evidence="1">
    <location>
        <begin position="1"/>
        <end position="23"/>
    </location>
</feature>